<dbReference type="EMBL" id="JAAMPJ010000016">
    <property type="protein sequence ID" value="NGY65551.1"/>
    <property type="molecule type" value="Genomic_DNA"/>
</dbReference>
<evidence type="ECO:0000313" key="3">
    <source>
        <dbReference type="Proteomes" id="UP000481360"/>
    </source>
</evidence>
<reference evidence="2 3" key="1">
    <citation type="submission" date="2020-03" db="EMBL/GenBank/DDBJ databases">
        <title>Isolation and identification of active actinomycetes.</title>
        <authorList>
            <person name="Sun X."/>
        </authorList>
    </citation>
    <scope>NUCLEOTIDE SEQUENCE [LARGE SCALE GENOMIC DNA]</scope>
    <source>
        <strain evidence="2 3">NEAU-D13</strain>
    </source>
</reference>
<accession>A0A7C9RWZ6</accession>
<protein>
    <submittedName>
        <fullName evidence="2">DUF4232 domain-containing protein</fullName>
    </submittedName>
</protein>
<dbReference type="Pfam" id="PF14016">
    <property type="entry name" value="DUF4232"/>
    <property type="match status" value="1"/>
</dbReference>
<feature type="domain" description="DUF4232" evidence="1">
    <location>
        <begin position="47"/>
        <end position="185"/>
    </location>
</feature>
<sequence length="187" mass="19944">MAALLSLAGCTSPEILPDWEPEVARPITVTTTPSSVPSSTPPSCDTGLRFTEVGGDSAMGLRIRGIEVVNCGAQPLELNGYPQVKLLDEQWQQLDVQILDGSGGIASVEGFDTPPQPITLQPGERAKSAFMWKNTNTSIDPPLVGRHVDIAAVPGGTWQPLVPMPPGDDFHVDLGSTGRMGVRAWYR</sequence>
<gene>
    <name evidence="2" type="ORF">G7043_42325</name>
</gene>
<dbReference type="Proteomes" id="UP000481360">
    <property type="component" value="Unassembled WGS sequence"/>
</dbReference>
<comment type="caution">
    <text evidence="2">The sequence shown here is derived from an EMBL/GenBank/DDBJ whole genome shotgun (WGS) entry which is preliminary data.</text>
</comment>
<dbReference type="InterPro" id="IPR025326">
    <property type="entry name" value="DUF4232"/>
</dbReference>
<keyword evidence="3" id="KW-1185">Reference proteome</keyword>
<name>A0A7C9RWZ6_9PSEU</name>
<organism evidence="2 3">
    <name type="scientific">Lentzea alba</name>
    <dbReference type="NCBI Taxonomy" id="2714351"/>
    <lineage>
        <taxon>Bacteria</taxon>
        <taxon>Bacillati</taxon>
        <taxon>Actinomycetota</taxon>
        <taxon>Actinomycetes</taxon>
        <taxon>Pseudonocardiales</taxon>
        <taxon>Pseudonocardiaceae</taxon>
        <taxon>Lentzea</taxon>
    </lineage>
</organism>
<evidence type="ECO:0000313" key="2">
    <source>
        <dbReference type="EMBL" id="NGY65551.1"/>
    </source>
</evidence>
<evidence type="ECO:0000259" key="1">
    <source>
        <dbReference type="Pfam" id="PF14016"/>
    </source>
</evidence>
<dbReference type="AlphaFoldDB" id="A0A7C9RWZ6"/>
<dbReference type="RefSeq" id="WP_166054405.1">
    <property type="nucleotide sequence ID" value="NZ_JAAMPJ010000016.1"/>
</dbReference>
<proteinExistence type="predicted"/>